<dbReference type="GO" id="GO:0004674">
    <property type="term" value="F:protein serine/threonine kinase activity"/>
    <property type="evidence" value="ECO:0007669"/>
    <property type="project" value="TreeGrafter"/>
</dbReference>
<keyword evidence="2 5" id="KW-0547">Nucleotide-binding</keyword>
<dbReference type="PANTHER" id="PTHR43289">
    <property type="entry name" value="MITOGEN-ACTIVATED PROTEIN KINASE KINASE KINASE 20-RELATED"/>
    <property type="match status" value="1"/>
</dbReference>
<feature type="binding site" evidence="5">
    <location>
        <position position="132"/>
    </location>
    <ligand>
        <name>ATP</name>
        <dbReference type="ChEBI" id="CHEBI:30616"/>
    </ligand>
</feature>
<name>W4LHI4_ENTF1</name>
<comment type="caution">
    <text evidence="7">The sequence shown here is derived from an EMBL/GenBank/DDBJ whole genome shotgun (WGS) entry which is preliminary data.</text>
</comment>
<dbReference type="GO" id="GO:0005524">
    <property type="term" value="F:ATP binding"/>
    <property type="evidence" value="ECO:0007669"/>
    <property type="project" value="UniProtKB-UniRule"/>
</dbReference>
<protein>
    <recommendedName>
        <fullName evidence="6">Protein kinase domain-containing protein</fullName>
    </recommendedName>
</protein>
<evidence type="ECO:0000256" key="5">
    <source>
        <dbReference type="PROSITE-ProRule" id="PRU10141"/>
    </source>
</evidence>
<dbReference type="Pfam" id="PF13374">
    <property type="entry name" value="TPR_10"/>
    <property type="match status" value="1"/>
</dbReference>
<keyword evidence="1" id="KW-0808">Transferase</keyword>
<dbReference type="PROSITE" id="PS00108">
    <property type="entry name" value="PROTEIN_KINASE_ST"/>
    <property type="match status" value="1"/>
</dbReference>
<dbReference type="SMART" id="SM00028">
    <property type="entry name" value="TPR"/>
    <property type="match status" value="4"/>
</dbReference>
<keyword evidence="3" id="KW-0418">Kinase</keyword>
<gene>
    <name evidence="7" type="ORF">ETSY1_22620</name>
</gene>
<dbReference type="InterPro" id="IPR011009">
    <property type="entry name" value="Kinase-like_dom_sf"/>
</dbReference>
<organism evidence="7 8">
    <name type="scientific">Entotheonella factor</name>
    <dbReference type="NCBI Taxonomy" id="1429438"/>
    <lineage>
        <taxon>Bacteria</taxon>
        <taxon>Pseudomonadati</taxon>
        <taxon>Nitrospinota/Tectimicrobiota group</taxon>
        <taxon>Candidatus Tectimicrobiota</taxon>
        <taxon>Candidatus Entotheonellia</taxon>
        <taxon>Candidatus Entotheonellales</taxon>
        <taxon>Candidatus Entotheonellaceae</taxon>
        <taxon>Candidatus Entotheonella</taxon>
    </lineage>
</organism>
<evidence type="ECO:0000313" key="7">
    <source>
        <dbReference type="EMBL" id="ETW97442.1"/>
    </source>
</evidence>
<evidence type="ECO:0000256" key="1">
    <source>
        <dbReference type="ARBA" id="ARBA00022679"/>
    </source>
</evidence>
<dbReference type="EMBL" id="AZHW01000665">
    <property type="protein sequence ID" value="ETW97442.1"/>
    <property type="molecule type" value="Genomic_DNA"/>
</dbReference>
<evidence type="ECO:0000256" key="3">
    <source>
        <dbReference type="ARBA" id="ARBA00022777"/>
    </source>
</evidence>
<dbReference type="PROSITE" id="PS00107">
    <property type="entry name" value="PROTEIN_KINASE_ATP"/>
    <property type="match status" value="1"/>
</dbReference>
<dbReference type="SUPFAM" id="SSF48452">
    <property type="entry name" value="TPR-like"/>
    <property type="match status" value="2"/>
</dbReference>
<dbReference type="CDD" id="cd14014">
    <property type="entry name" value="STKc_PknB_like"/>
    <property type="match status" value="1"/>
</dbReference>
<sequence length="962" mass="105696">MQPPAERIEAIFGEAIVLSSLSLRAAYLDEVCRDDPELRIEVESLLAAHDAAGDLLEPLSLGTALTPSQVSPAAEFSDLSNEVDAQAVSERDAWLGAMIGPYQLLQLLGEGEMGLVYRAEQAAPVRRMVALKILKPGMDTRRIVARFEAERQALAMMEHPNIARVLDAGATDSGRPYFVMELVHGMPITAYCDQHHLALEARLQLFGEVCRAVQHAHQKGIIHRDLKPANILVTLHDGVPVPKVIDFGIAKAIHQPLTDKTLDTACKQFMGTPQYMSPEQASMDGIDIDTRSDIYALGVVLYELLTSHTPLDTKTLQSATHHDLSRLIRDVDPPTPSTRLTTLGHEMRQVACNRQTDIKALSKLVRGDLDWIVMKALEKDRTRRYDTALELAQDVGHYLRHEPILAGSPSLADWWRKFARRHRTGVMTGAVASAALLLGAILATGGWLHARQQTQLARQAQHEAQVQAARSQSISRFLQDILTSVDPQPAAGMNVDIEQALASARAVFGDDHAAVAATMTSLAARLKNNGDFKAAEALLMAALSLWERMQGKTNANYLTTLTLLGQVQLGREGDRAAEQTFRDVIRLSQSAHVSDAMIPGVADAHDGLAQIVAARGDYEEAASLLRESLHIQQATAAGQRFVRIERLERLCRVLVDAGCDHEAEAVWREQHHLADQLYPAGSLRLAELKVGLARFLGARGHAGEAEARVREAIAIYEARPVRPLAPLIEAQRFLYELLISRPGGLQQSAGALRHQIEENARQLWGEWDLRLADMRFDFAQVAYRRGQPGGAIDQAIDALRIYHSHGGAFDPKPLVRLIRWSVLMANRGGYPHDVYKAAVLGARMVVASEPQEARAHMILGIAQFRAGYYDQARQTLAEADRRYSGRSGGAPPTLAFLAMSHHALGETAQAKRVLARAQALMQDPRWAGDADEQRVVDEALTFLATYENPHTLDHAHGCPAGM</sequence>
<dbReference type="InterPro" id="IPR019734">
    <property type="entry name" value="TPR_rpt"/>
</dbReference>
<dbReference type="Gene3D" id="1.25.40.10">
    <property type="entry name" value="Tetratricopeptide repeat domain"/>
    <property type="match status" value="2"/>
</dbReference>
<dbReference type="Gene3D" id="3.30.200.20">
    <property type="entry name" value="Phosphorylase Kinase, domain 1"/>
    <property type="match status" value="1"/>
</dbReference>
<dbReference type="InterPro" id="IPR000719">
    <property type="entry name" value="Prot_kinase_dom"/>
</dbReference>
<evidence type="ECO:0000313" key="8">
    <source>
        <dbReference type="Proteomes" id="UP000019141"/>
    </source>
</evidence>
<evidence type="ECO:0000259" key="6">
    <source>
        <dbReference type="PROSITE" id="PS50011"/>
    </source>
</evidence>
<dbReference type="SMART" id="SM00220">
    <property type="entry name" value="S_TKc"/>
    <property type="match status" value="1"/>
</dbReference>
<dbReference type="Pfam" id="PF00069">
    <property type="entry name" value="Pkinase"/>
    <property type="match status" value="1"/>
</dbReference>
<dbReference type="InterPro" id="IPR011990">
    <property type="entry name" value="TPR-like_helical_dom_sf"/>
</dbReference>
<dbReference type="HOGENOM" id="CLU_007799_1_0_7"/>
<dbReference type="AlphaFoldDB" id="W4LHI4"/>
<dbReference type="SUPFAM" id="SSF56112">
    <property type="entry name" value="Protein kinase-like (PK-like)"/>
    <property type="match status" value="1"/>
</dbReference>
<dbReference type="InterPro" id="IPR017441">
    <property type="entry name" value="Protein_kinase_ATP_BS"/>
</dbReference>
<reference evidence="7 8" key="1">
    <citation type="journal article" date="2014" name="Nature">
        <title>An environmental bacterial taxon with a large and distinct metabolic repertoire.</title>
        <authorList>
            <person name="Wilson M.C."/>
            <person name="Mori T."/>
            <person name="Ruckert C."/>
            <person name="Uria A.R."/>
            <person name="Helf M.J."/>
            <person name="Takada K."/>
            <person name="Gernert C."/>
            <person name="Steffens U.A."/>
            <person name="Heycke N."/>
            <person name="Schmitt S."/>
            <person name="Rinke C."/>
            <person name="Helfrich E.J."/>
            <person name="Brachmann A.O."/>
            <person name="Gurgui C."/>
            <person name="Wakimoto T."/>
            <person name="Kracht M."/>
            <person name="Crusemann M."/>
            <person name="Hentschel U."/>
            <person name="Abe I."/>
            <person name="Matsunaga S."/>
            <person name="Kalinowski J."/>
            <person name="Takeyama H."/>
            <person name="Piel J."/>
        </authorList>
    </citation>
    <scope>NUCLEOTIDE SEQUENCE [LARGE SCALE GENOMIC DNA]</scope>
    <source>
        <strain evidence="8">TSY1</strain>
    </source>
</reference>
<evidence type="ECO:0000256" key="4">
    <source>
        <dbReference type="ARBA" id="ARBA00022840"/>
    </source>
</evidence>
<accession>W4LHI4</accession>
<evidence type="ECO:0000256" key="2">
    <source>
        <dbReference type="ARBA" id="ARBA00022741"/>
    </source>
</evidence>
<keyword evidence="8" id="KW-1185">Reference proteome</keyword>
<dbReference type="Gene3D" id="1.10.510.10">
    <property type="entry name" value="Transferase(Phosphotransferase) domain 1"/>
    <property type="match status" value="1"/>
</dbReference>
<dbReference type="InterPro" id="IPR008271">
    <property type="entry name" value="Ser/Thr_kinase_AS"/>
</dbReference>
<dbReference type="Proteomes" id="UP000019141">
    <property type="component" value="Unassembled WGS sequence"/>
</dbReference>
<proteinExistence type="predicted"/>
<dbReference type="PANTHER" id="PTHR43289:SF6">
    <property type="entry name" value="SERINE_THREONINE-PROTEIN KINASE NEKL-3"/>
    <property type="match status" value="1"/>
</dbReference>
<feature type="domain" description="Protein kinase" evidence="6">
    <location>
        <begin position="102"/>
        <end position="404"/>
    </location>
</feature>
<keyword evidence="4 5" id="KW-0067">ATP-binding</keyword>
<dbReference type="PROSITE" id="PS50011">
    <property type="entry name" value="PROTEIN_KINASE_DOM"/>
    <property type="match status" value="1"/>
</dbReference>